<protein>
    <submittedName>
        <fullName evidence="1">Uncharacterized protein</fullName>
    </submittedName>
</protein>
<proteinExistence type="predicted"/>
<dbReference type="Proteomes" id="UP000024404">
    <property type="component" value="Unassembled WGS sequence"/>
</dbReference>
<sequence length="305" mass="35784">MQHKNPPINTYTQTHTYTDRSNEYKDIIYIFAALLRHFAFKNYSSFLNSSIIKIIEILITIINLKCTHDVELFQIHKYSYSCQRLFIIMTRSKRNFMKIHERKDKKVCKKPKYRSSSKMQESSRKCFSIGEMSMVEVISADSFKPASLSSPITGDILTLLDILYAPVFTLYNPSLPLLNDSNAKLDEVIKVKISNIGISIDRILISIDFDLGKIFQKPNEIAYNFKLSIRFKLKDNDSREIRKKVKRVIMYARILPEHQNYEIQLCSILLRLSIFVLKKIIVEFLRMLEIKDRDKSLEISYLTVK</sequence>
<evidence type="ECO:0000313" key="2">
    <source>
        <dbReference type="Proteomes" id="UP000024404"/>
    </source>
</evidence>
<reference evidence="2" key="1">
    <citation type="submission" date="2013-10" db="EMBL/GenBank/DDBJ databases">
        <title>Genome sequencing of Onchocerca volvulus.</title>
        <authorList>
            <person name="Cotton J."/>
            <person name="Tsai J."/>
            <person name="Stanley E."/>
            <person name="Tracey A."/>
            <person name="Holroyd N."/>
            <person name="Lustigman S."/>
            <person name="Berriman M."/>
        </authorList>
    </citation>
    <scope>NUCLEOTIDE SEQUENCE</scope>
</reference>
<dbReference type="EnsemblMetazoa" id="OVOC3678.1">
    <property type="protein sequence ID" value="OVOC3678.1"/>
    <property type="gene ID" value="WBGene00240487"/>
</dbReference>
<evidence type="ECO:0000313" key="1">
    <source>
        <dbReference type="EnsemblMetazoa" id="OVOC3678.1"/>
    </source>
</evidence>
<organism evidence="1 2">
    <name type="scientific">Onchocerca volvulus</name>
    <dbReference type="NCBI Taxonomy" id="6282"/>
    <lineage>
        <taxon>Eukaryota</taxon>
        <taxon>Metazoa</taxon>
        <taxon>Ecdysozoa</taxon>
        <taxon>Nematoda</taxon>
        <taxon>Chromadorea</taxon>
        <taxon>Rhabditida</taxon>
        <taxon>Spirurina</taxon>
        <taxon>Spiruromorpha</taxon>
        <taxon>Filarioidea</taxon>
        <taxon>Onchocercidae</taxon>
        <taxon>Onchocerca</taxon>
    </lineage>
</organism>
<dbReference type="AlphaFoldDB" id="A0A8R1TSZ4"/>
<dbReference type="EMBL" id="CMVM020000121">
    <property type="status" value="NOT_ANNOTATED_CDS"/>
    <property type="molecule type" value="Genomic_DNA"/>
</dbReference>
<name>A0A8R1TSZ4_ONCVO</name>
<accession>A0A8R1TSZ4</accession>
<reference evidence="1" key="2">
    <citation type="submission" date="2022-06" db="UniProtKB">
        <authorList>
            <consortium name="EnsemblMetazoa"/>
        </authorList>
    </citation>
    <scope>IDENTIFICATION</scope>
</reference>
<keyword evidence="2" id="KW-1185">Reference proteome</keyword>